<evidence type="ECO:0000256" key="1">
    <source>
        <dbReference type="ARBA" id="ARBA00023015"/>
    </source>
</evidence>
<dbReference type="Gene3D" id="3.30.450.20">
    <property type="entry name" value="PAS domain"/>
    <property type="match status" value="1"/>
</dbReference>
<dbReference type="CDD" id="cd00130">
    <property type="entry name" value="PAS"/>
    <property type="match status" value="1"/>
</dbReference>
<keyword evidence="1" id="KW-0805">Transcription regulation</keyword>
<evidence type="ECO:0000256" key="2">
    <source>
        <dbReference type="ARBA" id="ARBA00023125"/>
    </source>
</evidence>
<evidence type="ECO:0000259" key="5">
    <source>
        <dbReference type="PROSITE" id="PS50043"/>
    </source>
</evidence>
<keyword evidence="3" id="KW-0804">Transcription</keyword>
<evidence type="ECO:0000256" key="4">
    <source>
        <dbReference type="SAM" id="Coils"/>
    </source>
</evidence>
<dbReference type="PANTHER" id="PTHR44688:SF16">
    <property type="entry name" value="DNA-BINDING TRANSCRIPTIONAL ACTIVATOR DEVR_DOSR"/>
    <property type="match status" value="1"/>
</dbReference>
<dbReference type="InterPro" id="IPR013655">
    <property type="entry name" value="PAS_fold_3"/>
</dbReference>
<evidence type="ECO:0000313" key="7">
    <source>
        <dbReference type="EMBL" id="MER2998262.1"/>
    </source>
</evidence>
<keyword evidence="2" id="KW-0238">DNA-binding</keyword>
<dbReference type="InterPro" id="IPR016032">
    <property type="entry name" value="Sig_transdc_resp-reg_C-effctor"/>
</dbReference>
<evidence type="ECO:0000313" key="8">
    <source>
        <dbReference type="Proteomes" id="UP001476807"/>
    </source>
</evidence>
<dbReference type="PROSITE" id="PS50112">
    <property type="entry name" value="PAS"/>
    <property type="match status" value="1"/>
</dbReference>
<organism evidence="7 8">
    <name type="scientific">Pontibacter populi</name>
    <dbReference type="NCBI Taxonomy" id="890055"/>
    <lineage>
        <taxon>Bacteria</taxon>
        <taxon>Pseudomonadati</taxon>
        <taxon>Bacteroidota</taxon>
        <taxon>Cytophagia</taxon>
        <taxon>Cytophagales</taxon>
        <taxon>Hymenobacteraceae</taxon>
        <taxon>Pontibacter</taxon>
    </lineage>
</organism>
<feature type="coiled-coil region" evidence="4">
    <location>
        <begin position="7"/>
        <end position="34"/>
    </location>
</feature>
<dbReference type="RefSeq" id="WP_350412710.1">
    <property type="nucleotide sequence ID" value="NZ_JBEOKT010000009.1"/>
</dbReference>
<dbReference type="Pfam" id="PF00196">
    <property type="entry name" value="GerE"/>
    <property type="match status" value="1"/>
</dbReference>
<dbReference type="CDD" id="cd06170">
    <property type="entry name" value="LuxR_C_like"/>
    <property type="match status" value="1"/>
</dbReference>
<dbReference type="InterPro" id="IPR000014">
    <property type="entry name" value="PAS"/>
</dbReference>
<dbReference type="PRINTS" id="PR00038">
    <property type="entry name" value="HTHLUXR"/>
</dbReference>
<keyword evidence="4" id="KW-0175">Coiled coil</keyword>
<dbReference type="SUPFAM" id="SSF46894">
    <property type="entry name" value="C-terminal effector domain of the bipartite response regulators"/>
    <property type="match status" value="1"/>
</dbReference>
<dbReference type="Pfam" id="PF08447">
    <property type="entry name" value="PAS_3"/>
    <property type="match status" value="1"/>
</dbReference>
<keyword evidence="8" id="KW-1185">Reference proteome</keyword>
<feature type="domain" description="HTH luxR-type" evidence="5">
    <location>
        <begin position="169"/>
        <end position="234"/>
    </location>
</feature>
<evidence type="ECO:0000256" key="3">
    <source>
        <dbReference type="ARBA" id="ARBA00023163"/>
    </source>
</evidence>
<dbReference type="SUPFAM" id="SSF55785">
    <property type="entry name" value="PYP-like sensor domain (PAS domain)"/>
    <property type="match status" value="1"/>
</dbReference>
<dbReference type="Proteomes" id="UP001476807">
    <property type="component" value="Unassembled WGS sequence"/>
</dbReference>
<feature type="domain" description="PAS" evidence="6">
    <location>
        <begin position="27"/>
        <end position="87"/>
    </location>
</feature>
<protein>
    <submittedName>
        <fullName evidence="7">LuxR C-terminal-related transcriptional regulator</fullName>
    </submittedName>
</protein>
<dbReference type="InterPro" id="IPR000792">
    <property type="entry name" value="Tscrpt_reg_LuxR_C"/>
</dbReference>
<dbReference type="Gene3D" id="1.10.10.10">
    <property type="entry name" value="Winged helix-like DNA-binding domain superfamily/Winged helix DNA-binding domain"/>
    <property type="match status" value="1"/>
</dbReference>
<accession>A0ABV1RW47</accession>
<dbReference type="InterPro" id="IPR035965">
    <property type="entry name" value="PAS-like_dom_sf"/>
</dbReference>
<dbReference type="PROSITE" id="PS50043">
    <property type="entry name" value="HTH_LUXR_2"/>
    <property type="match status" value="1"/>
</dbReference>
<dbReference type="InterPro" id="IPR036388">
    <property type="entry name" value="WH-like_DNA-bd_sf"/>
</dbReference>
<dbReference type="PANTHER" id="PTHR44688">
    <property type="entry name" value="DNA-BINDING TRANSCRIPTIONAL ACTIVATOR DEVR_DOSR"/>
    <property type="match status" value="1"/>
</dbReference>
<gene>
    <name evidence="7" type="ORF">ABS362_11960</name>
</gene>
<dbReference type="EMBL" id="JBEOKT010000009">
    <property type="protein sequence ID" value="MER2998262.1"/>
    <property type="molecule type" value="Genomic_DNA"/>
</dbReference>
<dbReference type="PROSITE" id="PS00622">
    <property type="entry name" value="HTH_LUXR_1"/>
    <property type="match status" value="1"/>
</dbReference>
<evidence type="ECO:0000259" key="6">
    <source>
        <dbReference type="PROSITE" id="PS50112"/>
    </source>
</evidence>
<name>A0ABV1RW47_9BACT</name>
<comment type="caution">
    <text evidence="7">The sequence shown here is derived from an EMBL/GenBank/DDBJ whole genome shotgun (WGS) entry which is preliminary data.</text>
</comment>
<dbReference type="SMART" id="SM00421">
    <property type="entry name" value="HTH_LUXR"/>
    <property type="match status" value="1"/>
</dbReference>
<proteinExistence type="predicted"/>
<reference evidence="7 8" key="1">
    <citation type="submission" date="2024-06" db="EMBL/GenBank/DDBJ databases">
        <title>Pontibacter populi HYL7-15.</title>
        <authorList>
            <person name="Kim M.K."/>
        </authorList>
    </citation>
    <scope>NUCLEOTIDE SEQUENCE [LARGE SCALE GENOMIC DNA]</scope>
    <source>
        <strain evidence="7 8">HYL7-15</strain>
    </source>
</reference>
<sequence length="236" mass="27017">MSETQTTSTTTEKIAELEKQLLELRGKCDFLERIVHEVPANIYLSDLEQGLVWCNKTNEESLGYSLEEIREMGGLEYMYNIVHPDDHHIPDDSITHYQNFEGAEYGGVFRAKHRHEKEYKWFIGWAKAFSKNGADQVKELLCVDVDMSPRMNTDKQLVQALRDNLKHKNKLLIKCLRKREIEVLDLVCKGYNTKAIAEKLFISPNTVSTHRKHIQQKLGTANVADLVSLGKEAGLG</sequence>